<sequence>MSEVIYKTLTAGRAWPNVLFAVTSVSELKKGKYEDSASTTQLRNNLFYGVKK</sequence>
<name>A0ABT7HNE0_9BACT</name>
<dbReference type="EMBL" id="JANURM010000002">
    <property type="protein sequence ID" value="MDL0088175.1"/>
    <property type="molecule type" value="Genomic_DNA"/>
</dbReference>
<organism evidence="1 2">
    <name type="scientific">Campylobacter gastrosuis</name>
    <dbReference type="NCBI Taxonomy" id="2974576"/>
    <lineage>
        <taxon>Bacteria</taxon>
        <taxon>Pseudomonadati</taxon>
        <taxon>Campylobacterota</taxon>
        <taxon>Epsilonproteobacteria</taxon>
        <taxon>Campylobacterales</taxon>
        <taxon>Campylobacteraceae</taxon>
        <taxon>Campylobacter</taxon>
    </lineage>
</organism>
<reference evidence="1" key="2">
    <citation type="journal article" date="2023" name="Microorganisms">
        <title>Isolation and Genomic Characteristics of Cat-Borne Campylobacter felis sp. nov. and Sheep-Borne Campylobacter ovis sp. nov.</title>
        <authorList>
            <person name="Wang H."/>
            <person name="Li Y."/>
            <person name="Gu Y."/>
            <person name="Zhou G."/>
            <person name="Chen X."/>
            <person name="Zhang X."/>
            <person name="Shao Z."/>
            <person name="Zhang J."/>
            <person name="Zhang M."/>
        </authorList>
    </citation>
    <scope>NUCLEOTIDE SEQUENCE</scope>
    <source>
        <strain evidence="1">PS10</strain>
    </source>
</reference>
<dbReference type="Proteomes" id="UP001173801">
    <property type="component" value="Unassembled WGS sequence"/>
</dbReference>
<proteinExistence type="predicted"/>
<accession>A0ABT7HNE0</accession>
<evidence type="ECO:0000313" key="2">
    <source>
        <dbReference type="Proteomes" id="UP001173801"/>
    </source>
</evidence>
<dbReference type="RefSeq" id="WP_284936831.1">
    <property type="nucleotide sequence ID" value="NZ_JANURM010000002.1"/>
</dbReference>
<evidence type="ECO:0000313" key="1">
    <source>
        <dbReference type="EMBL" id="MDL0088175.1"/>
    </source>
</evidence>
<protein>
    <submittedName>
        <fullName evidence="1">Uncharacterized protein</fullName>
    </submittedName>
</protein>
<reference evidence="1" key="1">
    <citation type="submission" date="2022-08" db="EMBL/GenBank/DDBJ databases">
        <authorList>
            <person name="Wang H."/>
        </authorList>
    </citation>
    <scope>NUCLEOTIDE SEQUENCE</scope>
    <source>
        <strain evidence="1">PS10</strain>
    </source>
</reference>
<keyword evidence="2" id="KW-1185">Reference proteome</keyword>
<comment type="caution">
    <text evidence="1">The sequence shown here is derived from an EMBL/GenBank/DDBJ whole genome shotgun (WGS) entry which is preliminary data.</text>
</comment>
<gene>
    <name evidence="1" type="ORF">NYG85_02125</name>
</gene>